<name>A0A1Z4VN12_9GAMM</name>
<keyword evidence="2 3" id="KW-0808">Transferase</keyword>
<dbReference type="OrthoDB" id="9767552at2"/>
<dbReference type="GO" id="GO:0009244">
    <property type="term" value="P:lipopolysaccharide core region biosynthetic process"/>
    <property type="evidence" value="ECO:0007669"/>
    <property type="project" value="TreeGrafter"/>
</dbReference>
<protein>
    <submittedName>
        <fullName evidence="3">ADP-heptose:LPS heptosyltransferase</fullName>
    </submittedName>
</protein>
<dbReference type="Gene3D" id="3.40.50.2000">
    <property type="entry name" value="Glycogen Phosphorylase B"/>
    <property type="match status" value="2"/>
</dbReference>
<evidence type="ECO:0000256" key="2">
    <source>
        <dbReference type="ARBA" id="ARBA00022679"/>
    </source>
</evidence>
<dbReference type="RefSeq" id="WP_096364602.1">
    <property type="nucleotide sequence ID" value="NZ_AP018052.1"/>
</dbReference>
<evidence type="ECO:0000313" key="4">
    <source>
        <dbReference type="Proteomes" id="UP000218765"/>
    </source>
</evidence>
<dbReference type="EMBL" id="AP018052">
    <property type="protein sequence ID" value="BAZ93016.1"/>
    <property type="molecule type" value="Genomic_DNA"/>
</dbReference>
<keyword evidence="4" id="KW-1185">Reference proteome</keyword>
<dbReference type="Proteomes" id="UP000218765">
    <property type="component" value="Chromosome"/>
</dbReference>
<dbReference type="PANTHER" id="PTHR30160:SF1">
    <property type="entry name" value="LIPOPOLYSACCHARIDE 1,2-N-ACETYLGLUCOSAMINETRANSFERASE-RELATED"/>
    <property type="match status" value="1"/>
</dbReference>
<evidence type="ECO:0000313" key="3">
    <source>
        <dbReference type="EMBL" id="BAZ93016.1"/>
    </source>
</evidence>
<dbReference type="InterPro" id="IPR002201">
    <property type="entry name" value="Glyco_trans_9"/>
</dbReference>
<reference evidence="3 4" key="1">
    <citation type="submission" date="2017-05" db="EMBL/GenBank/DDBJ databases">
        <title>Thiocyanate degradation by Thiohalobacter thiocyanaticus FOKN1.</title>
        <authorList>
            <person name="Oshiki M."/>
            <person name="Fukushima T."/>
            <person name="Kawano S."/>
            <person name="Nakagawa J."/>
        </authorList>
    </citation>
    <scope>NUCLEOTIDE SEQUENCE [LARGE SCALE GENOMIC DNA]</scope>
    <source>
        <strain evidence="3 4">FOKN1</strain>
    </source>
</reference>
<gene>
    <name evidence="3" type="ORF">FOKN1_0614</name>
</gene>
<dbReference type="Pfam" id="PF01075">
    <property type="entry name" value="Glyco_transf_9"/>
    <property type="match status" value="1"/>
</dbReference>
<dbReference type="KEGG" id="ttc:FOKN1_0614"/>
<keyword evidence="1" id="KW-0328">Glycosyltransferase</keyword>
<organism evidence="3 4">
    <name type="scientific">Thiohalobacter thiocyanaticus</name>
    <dbReference type="NCBI Taxonomy" id="585455"/>
    <lineage>
        <taxon>Bacteria</taxon>
        <taxon>Pseudomonadati</taxon>
        <taxon>Pseudomonadota</taxon>
        <taxon>Gammaproteobacteria</taxon>
        <taxon>Thiohalobacterales</taxon>
        <taxon>Thiohalobacteraceae</taxon>
        <taxon>Thiohalobacter</taxon>
    </lineage>
</organism>
<proteinExistence type="predicted"/>
<dbReference type="SUPFAM" id="SSF53756">
    <property type="entry name" value="UDP-Glycosyltransferase/glycogen phosphorylase"/>
    <property type="match status" value="1"/>
</dbReference>
<dbReference type="AlphaFoldDB" id="A0A1Z4VN12"/>
<dbReference type="PANTHER" id="PTHR30160">
    <property type="entry name" value="TETRAACYLDISACCHARIDE 4'-KINASE-RELATED"/>
    <property type="match status" value="1"/>
</dbReference>
<dbReference type="InterPro" id="IPR051199">
    <property type="entry name" value="LPS_LOS_Heptosyltrfase"/>
</dbReference>
<dbReference type="GO" id="GO:0005829">
    <property type="term" value="C:cytosol"/>
    <property type="evidence" value="ECO:0007669"/>
    <property type="project" value="TreeGrafter"/>
</dbReference>
<dbReference type="GO" id="GO:0008713">
    <property type="term" value="F:ADP-heptose-lipopolysaccharide heptosyltransferase activity"/>
    <property type="evidence" value="ECO:0007669"/>
    <property type="project" value="TreeGrafter"/>
</dbReference>
<evidence type="ECO:0000256" key="1">
    <source>
        <dbReference type="ARBA" id="ARBA00022676"/>
    </source>
</evidence>
<accession>A0A1Z4VN12</accession>
<sequence>MRREAHNILVIRHGAFGDLIQCSGALADLRLFHRLARITLLTEPAYRALMQRCPHIDAVIPDARLPLRRLREQLALRRQLRAEGFDQVYDLQSSDRTALYRRLFLPGIPWSRDTGTVAPEDPDQERYRAQLAAAGVPVVHTPAPDVGWMADDVTALLDAAGVRRPYIVLIPGSAARHPHKRWPHYAELAAALQARGHEVVTAPGPDELELARTIPGHTLTGPDGYLNWFQLAGVLRRAAFVVGNDTGPSHLAACLGTPGLALFGPHTTPRRTGILRPQFDAIAVPDLNALSVEAVLARIEPRLP</sequence>
<dbReference type="CDD" id="cd03789">
    <property type="entry name" value="GT9_LPS_heptosyltransferase"/>
    <property type="match status" value="1"/>
</dbReference>